<evidence type="ECO:0000256" key="3">
    <source>
        <dbReference type="ARBA" id="ARBA00023027"/>
    </source>
</evidence>
<name>A0A150WQY5_BDEBC</name>
<dbReference type="EMBL" id="LUKE01000001">
    <property type="protein sequence ID" value="KYG66727.1"/>
    <property type="molecule type" value="Genomic_DNA"/>
</dbReference>
<dbReference type="PANTHER" id="PTHR30004">
    <property type="entry name" value="4-HYDROXYTHREONINE-4-PHOSPHATE DEHYDROGENASE"/>
    <property type="match status" value="1"/>
</dbReference>
<dbReference type="AlphaFoldDB" id="A0A150WQY5"/>
<evidence type="ECO:0000256" key="2">
    <source>
        <dbReference type="ARBA" id="ARBA00023002"/>
    </source>
</evidence>
<dbReference type="GO" id="GO:0046872">
    <property type="term" value="F:metal ion binding"/>
    <property type="evidence" value="ECO:0007669"/>
    <property type="project" value="UniProtKB-KW"/>
</dbReference>
<gene>
    <name evidence="4" type="ORF">AZI86_06695</name>
</gene>
<keyword evidence="5" id="KW-1185">Reference proteome</keyword>
<keyword evidence="3" id="KW-0520">NAD</keyword>
<dbReference type="PANTHER" id="PTHR30004:SF6">
    <property type="entry name" value="D-THREONATE 4-PHOSPHATE DEHYDROGENASE"/>
    <property type="match status" value="1"/>
</dbReference>
<evidence type="ECO:0000313" key="4">
    <source>
        <dbReference type="EMBL" id="KYG66727.1"/>
    </source>
</evidence>
<dbReference type="InterPro" id="IPR005255">
    <property type="entry name" value="PdxA_fam"/>
</dbReference>
<accession>A0A150WQY5</accession>
<dbReference type="OrthoDB" id="5289496at2"/>
<dbReference type="SUPFAM" id="SSF53659">
    <property type="entry name" value="Isocitrate/Isopropylmalate dehydrogenase-like"/>
    <property type="match status" value="1"/>
</dbReference>
<organism evidence="4 5">
    <name type="scientific">Bdellovibrio bacteriovorus</name>
    <dbReference type="NCBI Taxonomy" id="959"/>
    <lineage>
        <taxon>Bacteria</taxon>
        <taxon>Pseudomonadati</taxon>
        <taxon>Bdellovibrionota</taxon>
        <taxon>Bdellovibrionia</taxon>
        <taxon>Bdellovibrionales</taxon>
        <taxon>Pseudobdellovibrionaceae</taxon>
        <taxon>Bdellovibrio</taxon>
    </lineage>
</organism>
<dbReference type="GO" id="GO:0016491">
    <property type="term" value="F:oxidoreductase activity"/>
    <property type="evidence" value="ECO:0007669"/>
    <property type="project" value="UniProtKB-KW"/>
</dbReference>
<dbReference type="RefSeq" id="WP_061834306.1">
    <property type="nucleotide sequence ID" value="NZ_LUKE01000001.1"/>
</dbReference>
<dbReference type="GO" id="GO:0051287">
    <property type="term" value="F:NAD binding"/>
    <property type="evidence" value="ECO:0007669"/>
    <property type="project" value="InterPro"/>
</dbReference>
<reference evidence="4 5" key="1">
    <citation type="submission" date="2016-03" db="EMBL/GenBank/DDBJ databases">
        <authorList>
            <person name="Ploux O."/>
        </authorList>
    </citation>
    <scope>NUCLEOTIDE SEQUENCE [LARGE SCALE GENOMIC DNA]</scope>
    <source>
        <strain evidence="4 5">R0</strain>
    </source>
</reference>
<dbReference type="Pfam" id="PF04166">
    <property type="entry name" value="PdxA"/>
    <property type="match status" value="1"/>
</dbReference>
<comment type="caution">
    <text evidence="4">The sequence shown here is derived from an EMBL/GenBank/DDBJ whole genome shotgun (WGS) entry which is preliminary data.</text>
</comment>
<dbReference type="Gene3D" id="3.40.718.10">
    <property type="entry name" value="Isopropylmalate Dehydrogenase"/>
    <property type="match status" value="1"/>
</dbReference>
<proteinExistence type="predicted"/>
<evidence type="ECO:0000256" key="1">
    <source>
        <dbReference type="ARBA" id="ARBA00022723"/>
    </source>
</evidence>
<evidence type="ECO:0000313" key="5">
    <source>
        <dbReference type="Proteomes" id="UP000075320"/>
    </source>
</evidence>
<keyword evidence="2" id="KW-0560">Oxidoreductase</keyword>
<keyword evidence="1" id="KW-0479">Metal-binding</keyword>
<dbReference type="Proteomes" id="UP000075320">
    <property type="component" value="Unassembled WGS sequence"/>
</dbReference>
<sequence>MSKTKVVVTTGDIDGIGLEVAAKALHALGPQKNVQVILFRSENADPRYLKLLDKKWSRITVDSFEEALKIEGPYLVDIESDLAPARWVEITALACLKNKVHAIATAPLSKTSIKAAGYKDLGHTDILKRVSKSKNVNMGFVGDQFNVVLGTGHSAIKDVPSKVTFKSISSALKNANDLRKKLDKKQAKKPIAVLGLNPHAGEEGLIGKEELKLFPKLKAFAKTHKIPFEGPLVPDAAFFKSNWNKYSLYLTLYHDQGLIPFKLVHGQDSGVHITLGIPFVRTSVDHGTAKDIFGKNIANPSSMKDSIIWAIKLARL</sequence>
<protein>
    <submittedName>
        <fullName evidence="4">Pyridoxal phosphate biosynthetic protein</fullName>
    </submittedName>
</protein>